<evidence type="ECO:0000313" key="2">
    <source>
        <dbReference type="Proteomes" id="UP001638806"/>
    </source>
</evidence>
<keyword evidence="2" id="KW-1185">Reference proteome</keyword>
<gene>
    <name evidence="1" type="ORF">ACCO45_005525</name>
</gene>
<reference evidence="1" key="1">
    <citation type="submission" date="2024-12" db="EMBL/GenBank/DDBJ databases">
        <title>Comparative genomics and development of molecular markers within Purpureocillium lilacinum and among Purpureocillium species.</title>
        <authorList>
            <person name="Yeh Z.-Y."/>
            <person name="Ni N.-T."/>
            <person name="Lo P.-H."/>
            <person name="Mushyakhwo K."/>
            <person name="Lin C.-F."/>
            <person name="Nai Y.-S."/>
        </authorList>
    </citation>
    <scope>NUCLEOTIDE SEQUENCE</scope>
    <source>
        <strain evidence="1">NCHU-NPUST-175</strain>
    </source>
</reference>
<dbReference type="EMBL" id="JBGNUJ010000004">
    <property type="protein sequence ID" value="KAL3960408.1"/>
    <property type="molecule type" value="Genomic_DNA"/>
</dbReference>
<accession>A0ACC4DWL3</accession>
<evidence type="ECO:0000313" key="1">
    <source>
        <dbReference type="EMBL" id="KAL3960408.1"/>
    </source>
</evidence>
<sequence>MQSTDKDHFFETDASQAQRERKAAKAGNKHGNPVEMKSKILAAVSDPASPLTSIFIAESAGYVRRVNLGRGAQSKTIFAGSWDKDIWSWDIESTQPRRKYSGHSDFVKSVITARVSGRDLLISGGADKKIMVWDVDTGRRIHTIQDPATTMLAVQHLATDPVLSMPEQLVLVCASSDPHIRRWKVSADGYEQMPESFHDRPDTERLTIEEHDTSVSRNFLAEDTFLHGDYVRAVLVTEQWVVTAGRDENVKVWDRATGKLYCTLDGHFEEVTDLVLLRDSHGRPQNICSVSIDRTIRTWPLAKAELDAVVKEMQEPPETEQRREVQRRQWRWSADSGRGG</sequence>
<name>A0ACC4DWL3_PURLI</name>
<comment type="caution">
    <text evidence="1">The sequence shown here is derived from an EMBL/GenBank/DDBJ whole genome shotgun (WGS) entry which is preliminary data.</text>
</comment>
<dbReference type="Proteomes" id="UP001638806">
    <property type="component" value="Unassembled WGS sequence"/>
</dbReference>
<proteinExistence type="predicted"/>
<organism evidence="1 2">
    <name type="scientific">Purpureocillium lilacinum</name>
    <name type="common">Paecilomyces lilacinus</name>
    <dbReference type="NCBI Taxonomy" id="33203"/>
    <lineage>
        <taxon>Eukaryota</taxon>
        <taxon>Fungi</taxon>
        <taxon>Dikarya</taxon>
        <taxon>Ascomycota</taxon>
        <taxon>Pezizomycotina</taxon>
        <taxon>Sordariomycetes</taxon>
        <taxon>Hypocreomycetidae</taxon>
        <taxon>Hypocreales</taxon>
        <taxon>Ophiocordycipitaceae</taxon>
        <taxon>Purpureocillium</taxon>
    </lineage>
</organism>
<protein>
    <submittedName>
        <fullName evidence="1">Uncharacterized protein</fullName>
    </submittedName>
</protein>